<dbReference type="Gene3D" id="1.25.40.10">
    <property type="entry name" value="Tetratricopeptide repeat domain"/>
    <property type="match status" value="2"/>
</dbReference>
<dbReference type="GO" id="GO:0043709">
    <property type="term" value="P:cell adhesion involved in single-species biofilm formation"/>
    <property type="evidence" value="ECO:0007669"/>
    <property type="project" value="TreeGrafter"/>
</dbReference>
<evidence type="ECO:0000256" key="4">
    <source>
        <dbReference type="PROSITE-ProRule" id="PRU00339"/>
    </source>
</evidence>
<dbReference type="KEGG" id="smav:CFF01_04280"/>
<proteinExistence type="predicted"/>
<dbReference type="Pfam" id="PF00990">
    <property type="entry name" value="GGDEF"/>
    <property type="match status" value="1"/>
</dbReference>
<dbReference type="FunFam" id="3.30.70.270:FF:000001">
    <property type="entry name" value="Diguanylate cyclase domain protein"/>
    <property type="match status" value="1"/>
</dbReference>
<dbReference type="NCBIfam" id="TIGR00254">
    <property type="entry name" value="GGDEF"/>
    <property type="match status" value="1"/>
</dbReference>
<dbReference type="GO" id="GO:0052621">
    <property type="term" value="F:diguanylate cyclase activity"/>
    <property type="evidence" value="ECO:0007669"/>
    <property type="project" value="UniProtKB-EC"/>
</dbReference>
<evidence type="ECO:0000256" key="1">
    <source>
        <dbReference type="ARBA" id="ARBA00001946"/>
    </source>
</evidence>
<reference evidence="7 8" key="1">
    <citation type="submission" date="2017-06" db="EMBL/GenBank/DDBJ databases">
        <title>Complete genome sequence of Shewanella marisflavi EP1 associated with anaerobic 2,4-dinitrotoluene reduction and salt tolerance.</title>
        <authorList>
            <person name="Huang J."/>
        </authorList>
    </citation>
    <scope>NUCLEOTIDE SEQUENCE [LARGE SCALE GENOMIC DNA]</scope>
    <source>
        <strain evidence="7 8">EP1</strain>
    </source>
</reference>
<protein>
    <recommendedName>
        <fullName evidence="2">diguanylate cyclase</fullName>
        <ecNumber evidence="2">2.7.7.65</ecNumber>
    </recommendedName>
</protein>
<dbReference type="EMBL" id="CP022272">
    <property type="protein sequence ID" value="ASJ95869.1"/>
    <property type="molecule type" value="Genomic_DNA"/>
</dbReference>
<comment type="cofactor">
    <cofactor evidence="1">
        <name>Mg(2+)</name>
        <dbReference type="ChEBI" id="CHEBI:18420"/>
    </cofactor>
</comment>
<dbReference type="SMART" id="SM00267">
    <property type="entry name" value="GGDEF"/>
    <property type="match status" value="1"/>
</dbReference>
<dbReference type="SUPFAM" id="SSF48452">
    <property type="entry name" value="TPR-like"/>
    <property type="match status" value="2"/>
</dbReference>
<dbReference type="InterPro" id="IPR011990">
    <property type="entry name" value="TPR-like_helical_dom_sf"/>
</dbReference>
<dbReference type="EC" id="2.7.7.65" evidence="2"/>
<evidence type="ECO:0000256" key="5">
    <source>
        <dbReference type="SAM" id="Phobius"/>
    </source>
</evidence>
<dbReference type="InterPro" id="IPR019734">
    <property type="entry name" value="TPR_rpt"/>
</dbReference>
<dbReference type="PANTHER" id="PTHR45138">
    <property type="entry name" value="REGULATORY COMPONENTS OF SENSORY TRANSDUCTION SYSTEM"/>
    <property type="match status" value="1"/>
</dbReference>
<dbReference type="GO" id="GO:1902201">
    <property type="term" value="P:negative regulation of bacterial-type flagellum-dependent cell motility"/>
    <property type="evidence" value="ECO:0007669"/>
    <property type="project" value="TreeGrafter"/>
</dbReference>
<dbReference type="Gene3D" id="3.30.70.270">
    <property type="match status" value="1"/>
</dbReference>
<accession>A0AAC9TYK0</accession>
<evidence type="ECO:0000259" key="6">
    <source>
        <dbReference type="PROSITE" id="PS50887"/>
    </source>
</evidence>
<comment type="catalytic activity">
    <reaction evidence="3">
        <text>2 GTP = 3',3'-c-di-GMP + 2 diphosphate</text>
        <dbReference type="Rhea" id="RHEA:24898"/>
        <dbReference type="ChEBI" id="CHEBI:33019"/>
        <dbReference type="ChEBI" id="CHEBI:37565"/>
        <dbReference type="ChEBI" id="CHEBI:58805"/>
        <dbReference type="EC" id="2.7.7.65"/>
    </reaction>
</comment>
<dbReference type="PROSITE" id="PS50887">
    <property type="entry name" value="GGDEF"/>
    <property type="match status" value="1"/>
</dbReference>
<evidence type="ECO:0000256" key="2">
    <source>
        <dbReference type="ARBA" id="ARBA00012528"/>
    </source>
</evidence>
<dbReference type="Proteomes" id="UP000198233">
    <property type="component" value="Chromosome"/>
</dbReference>
<dbReference type="InterPro" id="IPR000160">
    <property type="entry name" value="GGDEF_dom"/>
</dbReference>
<keyword evidence="5" id="KW-0812">Transmembrane</keyword>
<dbReference type="CDD" id="cd01949">
    <property type="entry name" value="GGDEF"/>
    <property type="match status" value="1"/>
</dbReference>
<dbReference type="InterPro" id="IPR043128">
    <property type="entry name" value="Rev_trsase/Diguanyl_cyclase"/>
</dbReference>
<organism evidence="7 8">
    <name type="scientific">Shewanella marisflavi</name>
    <dbReference type="NCBI Taxonomy" id="260364"/>
    <lineage>
        <taxon>Bacteria</taxon>
        <taxon>Pseudomonadati</taxon>
        <taxon>Pseudomonadota</taxon>
        <taxon>Gammaproteobacteria</taxon>
        <taxon>Alteromonadales</taxon>
        <taxon>Shewanellaceae</taxon>
        <taxon>Shewanella</taxon>
    </lineage>
</organism>
<dbReference type="InterPro" id="IPR050469">
    <property type="entry name" value="Diguanylate_Cyclase"/>
</dbReference>
<keyword evidence="4" id="KW-0802">TPR repeat</keyword>
<gene>
    <name evidence="7" type="ORF">CFF01_04280</name>
</gene>
<feature type="transmembrane region" description="Helical" evidence="5">
    <location>
        <begin position="389"/>
        <end position="406"/>
    </location>
</feature>
<name>A0AAC9TYK0_9GAMM</name>
<dbReference type="SUPFAM" id="SSF55073">
    <property type="entry name" value="Nucleotide cyclase"/>
    <property type="match status" value="1"/>
</dbReference>
<dbReference type="AlphaFoldDB" id="A0AAC9TYK0"/>
<keyword evidence="5" id="KW-0472">Membrane</keyword>
<keyword evidence="5" id="KW-1133">Transmembrane helix</keyword>
<feature type="repeat" description="TPR" evidence="4">
    <location>
        <begin position="71"/>
        <end position="104"/>
    </location>
</feature>
<dbReference type="GO" id="GO:0005886">
    <property type="term" value="C:plasma membrane"/>
    <property type="evidence" value="ECO:0007669"/>
    <property type="project" value="TreeGrafter"/>
</dbReference>
<dbReference type="Pfam" id="PF13181">
    <property type="entry name" value="TPR_8"/>
    <property type="match status" value="1"/>
</dbReference>
<evidence type="ECO:0000313" key="7">
    <source>
        <dbReference type="EMBL" id="ASJ95869.1"/>
    </source>
</evidence>
<dbReference type="PANTHER" id="PTHR45138:SF9">
    <property type="entry name" value="DIGUANYLATE CYCLASE DGCM-RELATED"/>
    <property type="match status" value="1"/>
</dbReference>
<evidence type="ECO:0000313" key="8">
    <source>
        <dbReference type="Proteomes" id="UP000198233"/>
    </source>
</evidence>
<dbReference type="PROSITE" id="PS50005">
    <property type="entry name" value="TPR"/>
    <property type="match status" value="1"/>
</dbReference>
<evidence type="ECO:0000256" key="3">
    <source>
        <dbReference type="ARBA" id="ARBA00034247"/>
    </source>
</evidence>
<feature type="domain" description="GGDEF" evidence="6">
    <location>
        <begin position="449"/>
        <end position="582"/>
    </location>
</feature>
<dbReference type="InterPro" id="IPR029787">
    <property type="entry name" value="Nucleotide_cyclase"/>
</dbReference>
<sequence length="598" mass="67564">MVTSLRLKNLARLICASLIFIIGNSFALDNLEADRLLSKAEQIKSSSPYEFNDLIEKIKTSRQSLSESQQYHLAYLIGYQYSFKGDFTNAISTYNKILEMKGQNEIKYKTIISLVNIYAISKNWNEGIRQLSNLTHLAPSIRDDELRQLGIASAALIYNQLSQYELGLSFTNQLFTGKTTQRNYCVAHSLKLESLFRLHRLQPNSPEIIEGINACQEANEPIMESAIDSYLATLYIQEGRPEKAIEILNSNLETLEVSQYAPYIAIYHSLLAQAHFDRHELSRAKNHALQSLEYAKGIANSESGVNAYKILYQINKSQNDSVSALYYHELYAQADKAYLDDIKTKHLAFQLAEHQAAEQKSRIALLDRQNNLLLTEQQLAKTQAENTRLFISLLIAIITLLGFWAYKSWTIQKRLKQLAEFDALTHVFNRGHFTQVAQSALAYCESSDVDLSYILFDLDNFKQINDKYGHAVGDWVLKKVAKACQAQGRKNDIFARIGGEEFCIALPGCDLQTAIKLAECCRKAIANIDCSETGHDFEVTASFGITDTQMSGFKLERLINDADSAMYQSKETGRDRICVFDPEAERAIPKASHTVLSL</sequence>